<comment type="subcellular location">
    <subcellularLocation>
        <location evidence="1">Secreted</location>
    </subcellularLocation>
</comment>
<evidence type="ECO:0000313" key="6">
    <source>
        <dbReference type="EnsemblMetazoa" id="AATE013274-PA.1"/>
    </source>
</evidence>
<evidence type="ECO:0000259" key="5">
    <source>
        <dbReference type="Pfam" id="PF00151"/>
    </source>
</evidence>
<dbReference type="STRING" id="41427.A0A182J8A7"/>
<dbReference type="InterPro" id="IPR000734">
    <property type="entry name" value="TAG_lipase"/>
</dbReference>
<feature type="domain" description="Lipase" evidence="5">
    <location>
        <begin position="6"/>
        <end position="251"/>
    </location>
</feature>
<dbReference type="InterPro" id="IPR033906">
    <property type="entry name" value="Lipase_N"/>
</dbReference>
<evidence type="ECO:0000256" key="2">
    <source>
        <dbReference type="ARBA" id="ARBA00010701"/>
    </source>
</evidence>
<dbReference type="Pfam" id="PF00151">
    <property type="entry name" value="Lipase"/>
    <property type="match status" value="1"/>
</dbReference>
<evidence type="ECO:0000256" key="3">
    <source>
        <dbReference type="ARBA" id="ARBA00022525"/>
    </source>
</evidence>
<reference evidence="6" key="1">
    <citation type="submission" date="2022-08" db="UniProtKB">
        <authorList>
            <consortium name="EnsemblMetazoa"/>
        </authorList>
    </citation>
    <scope>IDENTIFICATION</scope>
    <source>
        <strain evidence="6">EBRO</strain>
    </source>
</reference>
<dbReference type="PANTHER" id="PTHR11610:SF150">
    <property type="entry name" value="FI01825P-RELATED"/>
    <property type="match status" value="1"/>
</dbReference>
<dbReference type="PRINTS" id="PR00821">
    <property type="entry name" value="TAGLIPASE"/>
</dbReference>
<dbReference type="VEuPathDB" id="VectorBase:AATE013274"/>
<dbReference type="AlphaFoldDB" id="A0A182J8A7"/>
<dbReference type="CDD" id="cd00707">
    <property type="entry name" value="Pancreat_lipase_like"/>
    <property type="match status" value="1"/>
</dbReference>
<dbReference type="InterPro" id="IPR029058">
    <property type="entry name" value="AB_hydrolase_fold"/>
</dbReference>
<dbReference type="EnsemblMetazoa" id="AATE013274-RA">
    <property type="protein sequence ID" value="AATE013274-PA.1"/>
    <property type="gene ID" value="AATE013274"/>
</dbReference>
<dbReference type="PANTHER" id="PTHR11610">
    <property type="entry name" value="LIPASE"/>
    <property type="match status" value="1"/>
</dbReference>
<dbReference type="GO" id="GO:0017171">
    <property type="term" value="F:serine hydrolase activity"/>
    <property type="evidence" value="ECO:0007669"/>
    <property type="project" value="TreeGrafter"/>
</dbReference>
<evidence type="ECO:0000256" key="1">
    <source>
        <dbReference type="ARBA" id="ARBA00004613"/>
    </source>
</evidence>
<dbReference type="GO" id="GO:0016298">
    <property type="term" value="F:lipase activity"/>
    <property type="evidence" value="ECO:0007669"/>
    <property type="project" value="InterPro"/>
</dbReference>
<dbReference type="Gene3D" id="3.40.50.1820">
    <property type="entry name" value="alpha/beta hydrolase"/>
    <property type="match status" value="1"/>
</dbReference>
<dbReference type="InterPro" id="IPR013818">
    <property type="entry name" value="Lipase"/>
</dbReference>
<comment type="similarity">
    <text evidence="2 4">Belongs to the AB hydrolase superfamily. Lipase family.</text>
</comment>
<protein>
    <recommendedName>
        <fullName evidence="5">Lipase domain-containing protein</fullName>
    </recommendedName>
</protein>
<keyword evidence="3" id="KW-0964">Secreted</keyword>
<dbReference type="SUPFAM" id="SSF53474">
    <property type="entry name" value="alpha/beta-Hydrolases"/>
    <property type="match status" value="1"/>
</dbReference>
<sequence length="284" mass="31372">MKHIKRFEADSGSKFLLWTERTKMGEHEVLKFNDPGALTNSTFNPRHPTRILIHGWLSDWTSDAVEGLAKAYVTRGSYNVIGVDWSAGAGTLFYPLARVRVTDVAKNLAKQISLFLRAGQQPSQIVLIGHSLGAHIAGLTGKHFQTRPKLAAVVALDPAGPLFDGTDPSGRVDRLDAEYVEVIHTNMGWLGHQDTLGQADFFPNGGHSQTGCTTNSCDHQRAIEYYRKSLESETPLYIGRRCETECANDKCDGVPAVMASDPDDKFKVKRSGMFYLSITDKDFV</sequence>
<accession>A0A182J8A7</accession>
<organism evidence="6">
    <name type="scientific">Anopheles atroparvus</name>
    <name type="common">European mosquito</name>
    <dbReference type="NCBI Taxonomy" id="41427"/>
    <lineage>
        <taxon>Eukaryota</taxon>
        <taxon>Metazoa</taxon>
        <taxon>Ecdysozoa</taxon>
        <taxon>Arthropoda</taxon>
        <taxon>Hexapoda</taxon>
        <taxon>Insecta</taxon>
        <taxon>Pterygota</taxon>
        <taxon>Neoptera</taxon>
        <taxon>Endopterygota</taxon>
        <taxon>Diptera</taxon>
        <taxon>Nematocera</taxon>
        <taxon>Culicoidea</taxon>
        <taxon>Culicidae</taxon>
        <taxon>Anophelinae</taxon>
        <taxon>Anopheles</taxon>
    </lineage>
</organism>
<evidence type="ECO:0000256" key="4">
    <source>
        <dbReference type="RuleBase" id="RU004262"/>
    </source>
</evidence>
<proteinExistence type="inferred from homology"/>
<name>A0A182J8A7_ANOAO</name>
<dbReference type="GO" id="GO:0016042">
    <property type="term" value="P:lipid catabolic process"/>
    <property type="evidence" value="ECO:0007669"/>
    <property type="project" value="TreeGrafter"/>
</dbReference>
<dbReference type="GO" id="GO:0005615">
    <property type="term" value="C:extracellular space"/>
    <property type="evidence" value="ECO:0007669"/>
    <property type="project" value="TreeGrafter"/>
</dbReference>